<proteinExistence type="predicted"/>
<dbReference type="RefSeq" id="WP_161081576.1">
    <property type="nucleotide sequence ID" value="NZ_WWCX01000001.1"/>
</dbReference>
<reference evidence="1" key="1">
    <citation type="submission" date="2019-12" db="EMBL/GenBank/DDBJ databases">
        <title>Novel species isolated from a subtropical stream in China.</title>
        <authorList>
            <person name="Lu H."/>
        </authorList>
    </citation>
    <scope>NUCLEOTIDE SEQUENCE [LARGE SCALE GENOMIC DNA]</scope>
    <source>
        <strain evidence="1">FT81W</strain>
    </source>
</reference>
<dbReference type="AlphaFoldDB" id="A0A845GEI0"/>
<name>A0A845GEI0_9BURK</name>
<evidence type="ECO:0000313" key="2">
    <source>
        <dbReference type="Proteomes" id="UP000447355"/>
    </source>
</evidence>
<evidence type="ECO:0000313" key="1">
    <source>
        <dbReference type="EMBL" id="MYM92301.1"/>
    </source>
</evidence>
<dbReference type="Proteomes" id="UP000447355">
    <property type="component" value="Unassembled WGS sequence"/>
</dbReference>
<accession>A0A845GEI0</accession>
<gene>
    <name evidence="1" type="ORF">GTP90_00325</name>
</gene>
<organism evidence="1 2">
    <name type="scientific">Duganella vulcania</name>
    <dbReference type="NCBI Taxonomy" id="2692166"/>
    <lineage>
        <taxon>Bacteria</taxon>
        <taxon>Pseudomonadati</taxon>
        <taxon>Pseudomonadota</taxon>
        <taxon>Betaproteobacteria</taxon>
        <taxon>Burkholderiales</taxon>
        <taxon>Oxalobacteraceae</taxon>
        <taxon>Telluria group</taxon>
        <taxon>Duganella</taxon>
    </lineage>
</organism>
<comment type="caution">
    <text evidence="1">The sequence shown here is derived from an EMBL/GenBank/DDBJ whole genome shotgun (WGS) entry which is preliminary data.</text>
</comment>
<protein>
    <submittedName>
        <fullName evidence="1">Uncharacterized protein</fullName>
    </submittedName>
</protein>
<sequence length="162" mass="16979">MKAPYTFDGNYVLDAEGDVASISDTLLALNGHQALFAALQSIKAQCVAPGANSKAFAAAVSTTAVKGLFDAMGPSGAPGPAGESEAVPLFSFKDVLEMASDSDFEQVLAELPGMLRAMRQKSKSESYVGFAWPLRWVPQGGASEITTHYSDGSYTTLVVPKP</sequence>
<dbReference type="EMBL" id="WWCX01000001">
    <property type="protein sequence ID" value="MYM92301.1"/>
    <property type="molecule type" value="Genomic_DNA"/>
</dbReference>